<dbReference type="EMBL" id="AASE01000001">
    <property type="protein sequence ID" value="EAT59879.1"/>
    <property type="molecule type" value="Genomic_DNA"/>
</dbReference>
<dbReference type="InterPro" id="IPR036874">
    <property type="entry name" value="Carbonic_anhydrase_sf"/>
</dbReference>
<dbReference type="PROSITE" id="PS00705">
    <property type="entry name" value="PROK_CO2_ANHYDRASE_2"/>
    <property type="match status" value="1"/>
</dbReference>
<evidence type="ECO:0000313" key="10">
    <source>
        <dbReference type="Proteomes" id="UP000004162"/>
    </source>
</evidence>
<evidence type="ECO:0000256" key="7">
    <source>
        <dbReference type="RuleBase" id="RU003956"/>
    </source>
</evidence>
<dbReference type="AlphaFoldDB" id="Q0YV17"/>
<evidence type="ECO:0000256" key="8">
    <source>
        <dbReference type="SAM" id="SignalP"/>
    </source>
</evidence>
<accession>Q0YV17</accession>
<keyword evidence="6" id="KW-0479">Metal-binding</keyword>
<dbReference type="InterPro" id="IPR015892">
    <property type="entry name" value="Carbonic_anhydrase_CS"/>
</dbReference>
<evidence type="ECO:0000313" key="9">
    <source>
        <dbReference type="EMBL" id="EAT59879.1"/>
    </source>
</evidence>
<dbReference type="Pfam" id="PF00484">
    <property type="entry name" value="Pro_CA"/>
    <property type="match status" value="1"/>
</dbReference>
<evidence type="ECO:0000256" key="2">
    <source>
        <dbReference type="ARBA" id="ARBA00012925"/>
    </source>
</evidence>
<comment type="cofactor">
    <cofactor evidence="6">
        <name>Zn(2+)</name>
        <dbReference type="ChEBI" id="CHEBI:29105"/>
    </cofactor>
    <text evidence="6">Binds 1 zinc ion per subunit.</text>
</comment>
<dbReference type="CDD" id="cd03378">
    <property type="entry name" value="beta_CA_cladeC"/>
    <property type="match status" value="1"/>
</dbReference>
<evidence type="ECO:0000256" key="1">
    <source>
        <dbReference type="ARBA" id="ARBA00006217"/>
    </source>
</evidence>
<keyword evidence="8" id="KW-0732">Signal</keyword>
<comment type="function">
    <text evidence="7">Reversible hydration of carbon dioxide.</text>
</comment>
<comment type="similarity">
    <text evidence="1 7">Belongs to the beta-class carbonic anhydrase family.</text>
</comment>
<feature type="binding site" evidence="6">
    <location>
        <position position="133"/>
    </location>
    <ligand>
        <name>Zn(2+)</name>
        <dbReference type="ChEBI" id="CHEBI:29105"/>
    </ligand>
</feature>
<organism evidence="9 10">
    <name type="scientific">Chlorobium ferrooxidans DSM 13031</name>
    <dbReference type="NCBI Taxonomy" id="377431"/>
    <lineage>
        <taxon>Bacteria</taxon>
        <taxon>Pseudomonadati</taxon>
        <taxon>Chlorobiota</taxon>
        <taxon>Chlorobiia</taxon>
        <taxon>Chlorobiales</taxon>
        <taxon>Chlorobiaceae</taxon>
        <taxon>Chlorobium/Pelodictyon group</taxon>
        <taxon>Chlorobium</taxon>
    </lineage>
</organism>
<comment type="caution">
    <text evidence="9">The sequence shown here is derived from an EMBL/GenBank/DDBJ whole genome shotgun (WGS) entry which is preliminary data.</text>
</comment>
<dbReference type="InterPro" id="IPR001765">
    <property type="entry name" value="Carbonic_anhydrase"/>
</dbReference>
<feature type="binding site" evidence="6">
    <location>
        <position position="82"/>
    </location>
    <ligand>
        <name>Zn(2+)</name>
        <dbReference type="ChEBI" id="CHEBI:29105"/>
    </ligand>
</feature>
<evidence type="ECO:0000256" key="5">
    <source>
        <dbReference type="ARBA" id="ARBA00048348"/>
    </source>
</evidence>
<evidence type="ECO:0000256" key="3">
    <source>
        <dbReference type="ARBA" id="ARBA00022833"/>
    </source>
</evidence>
<keyword evidence="4 7" id="KW-0456">Lyase</keyword>
<evidence type="ECO:0000256" key="6">
    <source>
        <dbReference type="PIRSR" id="PIRSR601765-1"/>
    </source>
</evidence>
<dbReference type="SMART" id="SM00947">
    <property type="entry name" value="Pro_CA"/>
    <property type="match status" value="1"/>
</dbReference>
<dbReference type="GO" id="GO:0015976">
    <property type="term" value="P:carbon utilization"/>
    <property type="evidence" value="ECO:0007669"/>
    <property type="project" value="InterPro"/>
</dbReference>
<dbReference type="SUPFAM" id="SSF53056">
    <property type="entry name" value="beta-carbonic anhydrase, cab"/>
    <property type="match status" value="1"/>
</dbReference>
<proteinExistence type="inferred from homology"/>
<dbReference type="GO" id="GO:0008270">
    <property type="term" value="F:zinc ion binding"/>
    <property type="evidence" value="ECO:0007669"/>
    <property type="project" value="UniProtKB-UniRule"/>
</dbReference>
<dbReference type="Proteomes" id="UP000004162">
    <property type="component" value="Unassembled WGS sequence"/>
</dbReference>
<gene>
    <name evidence="9" type="ORF">CferDRAFT_1886</name>
</gene>
<dbReference type="RefSeq" id="WP_006365147.1">
    <property type="nucleotide sequence ID" value="NZ_AASE01000001.1"/>
</dbReference>
<feature type="binding site" evidence="6">
    <location>
        <position position="136"/>
    </location>
    <ligand>
        <name>Zn(2+)</name>
        <dbReference type="ChEBI" id="CHEBI:29105"/>
    </ligand>
</feature>
<dbReference type="PROSITE" id="PS00704">
    <property type="entry name" value="PROK_CO2_ANHYDRASE_1"/>
    <property type="match status" value="1"/>
</dbReference>
<name>Q0YV17_9CHLB</name>
<sequence>MRKLVAICFTLLSLLSAETAHAGHTEAEGVAPQKALNLLLEGNRHFAKKGEVRNLSRHASVNYRKSLATAQHPFAVIIACSDSRLSPEILFDKGLGELFVVRVAGNIVGAHELGSVEYAVEHLGARLVMVLGHERCGAVTAAYEARLSGSKVEGNIGSLITSIDPAVTAVMAEGSKASKAELVERCMHKNVEIVAGQLSNKSPIIAEALQKGEIRVVTAYYDLDEGIVTVIK</sequence>
<keyword evidence="10" id="KW-1185">Reference proteome</keyword>
<feature type="chain" id="PRO_5005693187" description="Carbonic anhydrase" evidence="8">
    <location>
        <begin position="23"/>
        <end position="232"/>
    </location>
</feature>
<dbReference type="PANTHER" id="PTHR11002:SF79">
    <property type="entry name" value="CARBONIC ANHYDRASE 2"/>
    <property type="match status" value="1"/>
</dbReference>
<dbReference type="GO" id="GO:0004089">
    <property type="term" value="F:carbonate dehydratase activity"/>
    <property type="evidence" value="ECO:0007669"/>
    <property type="project" value="UniProtKB-UniRule"/>
</dbReference>
<reference evidence="9 10" key="2">
    <citation type="submission" date="2006-07" db="EMBL/GenBank/DDBJ databases">
        <title>Sequencing of the draft genome and assembly of Chlorobium ferroxidans DSM 13031.</title>
        <authorList>
            <consortium name="US DOE Joint Genome Institute (JGI-PGF)"/>
            <person name="Copeland A."/>
            <person name="Lucas S."/>
            <person name="Lapidus A."/>
            <person name="Barry K."/>
            <person name="Glavina del Rio T."/>
            <person name="Dalin E."/>
            <person name="Tice H."/>
            <person name="Bruce D."/>
            <person name="Pitluck S."/>
            <person name="Richardson P."/>
        </authorList>
    </citation>
    <scope>NUCLEOTIDE SEQUENCE [LARGE SCALE GENOMIC DNA]</scope>
    <source>
        <strain evidence="9 10">DSM 13031</strain>
    </source>
</reference>
<reference evidence="9 10" key="1">
    <citation type="submission" date="2006-07" db="EMBL/GenBank/DDBJ databases">
        <title>Annotation of the draft genome assembly of Chlorobium ferroxidans DSM 13031.</title>
        <authorList>
            <consortium name="US DOE Joint Genome Institute (JGI-ORNL)"/>
            <person name="Larimer F."/>
            <person name="Land M."/>
            <person name="Hauser L."/>
        </authorList>
    </citation>
    <scope>NUCLEOTIDE SEQUENCE [LARGE SCALE GENOMIC DNA]</scope>
    <source>
        <strain evidence="9 10">DSM 13031</strain>
    </source>
</reference>
<dbReference type="PANTHER" id="PTHR11002">
    <property type="entry name" value="CARBONIC ANHYDRASE"/>
    <property type="match status" value="1"/>
</dbReference>
<feature type="signal peptide" evidence="8">
    <location>
        <begin position="1"/>
        <end position="22"/>
    </location>
</feature>
<dbReference type="Gene3D" id="3.40.1050.10">
    <property type="entry name" value="Carbonic anhydrase"/>
    <property type="match status" value="1"/>
</dbReference>
<dbReference type="OrthoDB" id="9797527at2"/>
<keyword evidence="3 6" id="KW-0862">Zinc</keyword>
<evidence type="ECO:0000256" key="4">
    <source>
        <dbReference type="ARBA" id="ARBA00023239"/>
    </source>
</evidence>
<protein>
    <recommendedName>
        <fullName evidence="2 7">Carbonic anhydrase</fullName>
        <ecNumber evidence="2 7">4.2.1.1</ecNumber>
    </recommendedName>
    <alternativeName>
        <fullName evidence="7">Carbonate dehydratase</fullName>
    </alternativeName>
</protein>
<feature type="binding site" evidence="6">
    <location>
        <position position="80"/>
    </location>
    <ligand>
        <name>Zn(2+)</name>
        <dbReference type="ChEBI" id="CHEBI:29105"/>
    </ligand>
</feature>
<comment type="catalytic activity">
    <reaction evidence="5 7">
        <text>hydrogencarbonate + H(+) = CO2 + H2O</text>
        <dbReference type="Rhea" id="RHEA:10748"/>
        <dbReference type="ChEBI" id="CHEBI:15377"/>
        <dbReference type="ChEBI" id="CHEBI:15378"/>
        <dbReference type="ChEBI" id="CHEBI:16526"/>
        <dbReference type="ChEBI" id="CHEBI:17544"/>
        <dbReference type="EC" id="4.2.1.1"/>
    </reaction>
</comment>
<dbReference type="EC" id="4.2.1.1" evidence="2 7"/>